<dbReference type="Proteomes" id="UP000621670">
    <property type="component" value="Unassembled WGS sequence"/>
</dbReference>
<protein>
    <submittedName>
        <fullName evidence="2">Uncharacterized protein</fullName>
    </submittedName>
</protein>
<evidence type="ECO:0000313" key="3">
    <source>
        <dbReference type="Proteomes" id="UP000621670"/>
    </source>
</evidence>
<sequence>MKLTIITLLLLLSAAVYAQTPTLPLMYPREEKYAKIPQLETVKPKSFSQKQLENNRIIAQEKKLVKLAAKRWEIDEELKSNLEQLKLLETNDKSPKHKFYKRKVDQLQKELAHAILKVEYSTKKLKELEAAAEDNKYKIYEN</sequence>
<gene>
    <name evidence="2" type="ORF">H8R26_02545</name>
</gene>
<evidence type="ECO:0000313" key="2">
    <source>
        <dbReference type="EMBL" id="MBC5862292.1"/>
    </source>
</evidence>
<feature type="chain" id="PRO_5045400177" evidence="1">
    <location>
        <begin position="19"/>
        <end position="142"/>
    </location>
</feature>
<name>A0ABR7JCS2_9FLAO</name>
<accession>A0ABR7JCS2</accession>
<keyword evidence="1" id="KW-0732">Signal</keyword>
<proteinExistence type="predicted"/>
<organism evidence="2 3">
    <name type="scientific">Flavobacterium turcicum</name>
    <dbReference type="NCBI Taxonomy" id="2764718"/>
    <lineage>
        <taxon>Bacteria</taxon>
        <taxon>Pseudomonadati</taxon>
        <taxon>Bacteroidota</taxon>
        <taxon>Flavobacteriia</taxon>
        <taxon>Flavobacteriales</taxon>
        <taxon>Flavobacteriaceae</taxon>
        <taxon>Flavobacterium</taxon>
    </lineage>
</organism>
<dbReference type="EMBL" id="JACRUM010000001">
    <property type="protein sequence ID" value="MBC5862292.1"/>
    <property type="molecule type" value="Genomic_DNA"/>
</dbReference>
<reference evidence="2 3" key="1">
    <citation type="submission" date="2020-08" db="EMBL/GenBank/DDBJ databases">
        <title>Description of novel Flavobacterium F-400 isolate.</title>
        <authorList>
            <person name="Saticioglu I."/>
            <person name="Duman M."/>
            <person name="Altun S."/>
        </authorList>
    </citation>
    <scope>NUCLEOTIDE SEQUENCE [LARGE SCALE GENOMIC DNA]</scope>
    <source>
        <strain evidence="2 3">F-400</strain>
    </source>
</reference>
<comment type="caution">
    <text evidence="2">The sequence shown here is derived from an EMBL/GenBank/DDBJ whole genome shotgun (WGS) entry which is preliminary data.</text>
</comment>
<evidence type="ECO:0000256" key="1">
    <source>
        <dbReference type="SAM" id="SignalP"/>
    </source>
</evidence>
<keyword evidence="3" id="KW-1185">Reference proteome</keyword>
<feature type="signal peptide" evidence="1">
    <location>
        <begin position="1"/>
        <end position="18"/>
    </location>
</feature>
<dbReference type="RefSeq" id="WP_166132964.1">
    <property type="nucleotide sequence ID" value="NZ_JAAOBY010000001.1"/>
</dbReference>